<dbReference type="Proteomes" id="UP000265541">
    <property type="component" value="Unassembled WGS sequence"/>
</dbReference>
<evidence type="ECO:0000256" key="1">
    <source>
        <dbReference type="SAM" id="MobiDB-lite"/>
    </source>
</evidence>
<dbReference type="AlphaFoldDB" id="A0A3A0VPA8"/>
<evidence type="ECO:0000313" key="3">
    <source>
        <dbReference type="Proteomes" id="UP000265541"/>
    </source>
</evidence>
<sequence length="123" mass="13542">MKTAQILLGISAGVATGLGVALMNRDKKESIELNAETRKPTGSESEVSREINSIKQNINDIVNYIAQIKSESTEFGSSIGDEVKTMIGDFKSDIDPNIKRLQSHIENLQNRGEEISKTFESDK</sequence>
<dbReference type="EMBL" id="QYJN01000004">
    <property type="protein sequence ID" value="RIP33986.1"/>
    <property type="molecule type" value="Genomic_DNA"/>
</dbReference>
<evidence type="ECO:0000313" key="2">
    <source>
        <dbReference type="EMBL" id="RIP33986.1"/>
    </source>
</evidence>
<dbReference type="OrthoDB" id="2411228at2"/>
<feature type="region of interest" description="Disordered" evidence="1">
    <location>
        <begin position="29"/>
        <end position="49"/>
    </location>
</feature>
<dbReference type="RefSeq" id="WP_119485391.1">
    <property type="nucleotide sequence ID" value="NZ_QYJN01000004.1"/>
</dbReference>
<proteinExistence type="predicted"/>
<gene>
    <name evidence="2" type="ORF">BUZ14_07975</name>
</gene>
<protein>
    <submittedName>
        <fullName evidence="2">YtxH domain-containing protein</fullName>
    </submittedName>
</protein>
<comment type="caution">
    <text evidence="2">The sequence shown here is derived from an EMBL/GenBank/DDBJ whole genome shotgun (WGS) entry which is preliminary data.</text>
</comment>
<name>A0A3A0VPA8_STAGA</name>
<reference evidence="2 3" key="1">
    <citation type="journal article" date="2016" name="Front. Microbiol.">
        <title>Comprehensive Phylogenetic Analysis of Bovine Non-aureus Staphylococci Species Based on Whole-Genome Sequencing.</title>
        <authorList>
            <person name="Naushad S."/>
            <person name="Barkema H.W."/>
            <person name="Luby C."/>
            <person name="Condas L.A."/>
            <person name="Nobrega D.B."/>
            <person name="Carson D.A."/>
            <person name="De Buck J."/>
        </authorList>
    </citation>
    <scope>NUCLEOTIDE SEQUENCE [LARGE SCALE GENOMIC DNA]</scope>
    <source>
        <strain evidence="2 3">SNUC 4781</strain>
    </source>
</reference>
<accession>A0A3A0VPA8</accession>
<organism evidence="2 3">
    <name type="scientific">Staphylococcus gallinarum</name>
    <dbReference type="NCBI Taxonomy" id="1293"/>
    <lineage>
        <taxon>Bacteria</taxon>
        <taxon>Bacillati</taxon>
        <taxon>Bacillota</taxon>
        <taxon>Bacilli</taxon>
        <taxon>Bacillales</taxon>
        <taxon>Staphylococcaceae</taxon>
        <taxon>Staphylococcus</taxon>
    </lineage>
</organism>